<comment type="similarity">
    <text evidence="1">Belongs to the phosphate/phosphite/phosphonate binding protein family.</text>
</comment>
<sequence length="297" mass="33061">MKRRNLIRYSLLFIAGCNAKLNADNTRGQSKIISPKKLSFAVTDVAGIEDLKRDFGYFCNTLEEVLNIKIELYPVDNPTAAVPALLSGKVDIVFAGPSEYLILNARAKAVPIIAIKRKDYHSIFVVSADNKIDSLAQLKGKTVAMRKIGSTSGHLVPTKLLLDAGLDPTTNVKIVMLDDDGASALKQGKVDAWTVSSDRYKNVIESQGLSEEDFKVIFKSSLLPHDIFVASNQLTSDFITDMRSRMIQHQEKLISSMLTAKENQKYRGSELIPAKDSDYNMIREVYQKIGQDNFLKQ</sequence>
<keyword evidence="5" id="KW-1185">Reference proteome</keyword>
<evidence type="ECO:0000259" key="3">
    <source>
        <dbReference type="SMART" id="SM00062"/>
    </source>
</evidence>
<dbReference type="EMBL" id="JACJRF010000034">
    <property type="protein sequence ID" value="MBD2346026.1"/>
    <property type="molecule type" value="Genomic_DNA"/>
</dbReference>
<evidence type="ECO:0000256" key="2">
    <source>
        <dbReference type="ARBA" id="ARBA00022729"/>
    </source>
</evidence>
<dbReference type="SMART" id="SM00062">
    <property type="entry name" value="PBPb"/>
    <property type="match status" value="1"/>
</dbReference>
<dbReference type="Proteomes" id="UP000607281">
    <property type="component" value="Unassembled WGS sequence"/>
</dbReference>
<dbReference type="SUPFAM" id="SSF53850">
    <property type="entry name" value="Periplasmic binding protein-like II"/>
    <property type="match status" value="1"/>
</dbReference>
<evidence type="ECO:0000313" key="4">
    <source>
        <dbReference type="EMBL" id="MBD2346026.1"/>
    </source>
</evidence>
<dbReference type="PANTHER" id="PTHR35841:SF1">
    <property type="entry name" value="PHOSPHONATES-BINDING PERIPLASMIC PROTEIN"/>
    <property type="match status" value="1"/>
</dbReference>
<proteinExistence type="inferred from homology"/>
<gene>
    <name evidence="4" type="primary">phnD</name>
    <name evidence="4" type="ORF">H6G18_18005</name>
</gene>
<evidence type="ECO:0000256" key="1">
    <source>
        <dbReference type="ARBA" id="ARBA00007162"/>
    </source>
</evidence>
<reference evidence="4 5" key="1">
    <citation type="journal article" date="2020" name="ISME J.">
        <title>Comparative genomics reveals insights into cyanobacterial evolution and habitat adaptation.</title>
        <authorList>
            <person name="Chen M.Y."/>
            <person name="Teng W.K."/>
            <person name="Zhao L."/>
            <person name="Hu C.X."/>
            <person name="Zhou Y.K."/>
            <person name="Han B.P."/>
            <person name="Song L.R."/>
            <person name="Shu W.S."/>
        </authorList>
    </citation>
    <scope>NUCLEOTIDE SEQUENCE [LARGE SCALE GENOMIC DNA]</scope>
    <source>
        <strain evidence="4 5">FACHB-260</strain>
    </source>
</reference>
<dbReference type="InterPro" id="IPR005770">
    <property type="entry name" value="PhnD"/>
</dbReference>
<name>A0ABR8CS57_9NOST</name>
<feature type="domain" description="Solute-binding protein family 3/N-terminal" evidence="3">
    <location>
        <begin position="37"/>
        <end position="270"/>
    </location>
</feature>
<dbReference type="InterPro" id="IPR001638">
    <property type="entry name" value="Solute-binding_3/MltF_N"/>
</dbReference>
<comment type="caution">
    <text evidence="4">The sequence shown here is derived from an EMBL/GenBank/DDBJ whole genome shotgun (WGS) entry which is preliminary data.</text>
</comment>
<keyword evidence="2" id="KW-0732">Signal</keyword>
<accession>A0ABR8CS57</accession>
<protein>
    <submittedName>
        <fullName evidence="4">Phosphate/phosphite/phosphonate ABC transporter substrate-binding protein</fullName>
    </submittedName>
</protein>
<evidence type="ECO:0000313" key="5">
    <source>
        <dbReference type="Proteomes" id="UP000607281"/>
    </source>
</evidence>
<dbReference type="PANTHER" id="PTHR35841">
    <property type="entry name" value="PHOSPHONATES-BINDING PERIPLASMIC PROTEIN"/>
    <property type="match status" value="1"/>
</dbReference>
<dbReference type="RefSeq" id="WP_190408450.1">
    <property type="nucleotide sequence ID" value="NZ_JACJRF010000034.1"/>
</dbReference>
<dbReference type="Gene3D" id="3.40.190.10">
    <property type="entry name" value="Periplasmic binding protein-like II"/>
    <property type="match status" value="2"/>
</dbReference>
<organism evidence="4 5">
    <name type="scientific">Anabaena subtropica FACHB-260</name>
    <dbReference type="NCBI Taxonomy" id="2692884"/>
    <lineage>
        <taxon>Bacteria</taxon>
        <taxon>Bacillati</taxon>
        <taxon>Cyanobacteriota</taxon>
        <taxon>Cyanophyceae</taxon>
        <taxon>Nostocales</taxon>
        <taxon>Nostocaceae</taxon>
        <taxon>Anabaena</taxon>
    </lineage>
</organism>
<dbReference type="NCBIfam" id="TIGR01098">
    <property type="entry name" value="3A0109s03R"/>
    <property type="match status" value="1"/>
</dbReference>
<dbReference type="Pfam" id="PF12974">
    <property type="entry name" value="Phosphonate-bd"/>
    <property type="match status" value="1"/>
</dbReference>